<dbReference type="STRING" id="227084.SAMN05421855_1056"/>
<dbReference type="InterPro" id="IPR036388">
    <property type="entry name" value="WH-like_DNA-bd_sf"/>
</dbReference>
<dbReference type="InterPro" id="IPR008640">
    <property type="entry name" value="Adhesin_Head_dom"/>
</dbReference>
<evidence type="ECO:0000313" key="5">
    <source>
        <dbReference type="Proteomes" id="UP000199321"/>
    </source>
</evidence>
<dbReference type="OrthoDB" id="1183114at2"/>
<evidence type="ECO:0000259" key="3">
    <source>
        <dbReference type="PROSITE" id="PS51688"/>
    </source>
</evidence>
<keyword evidence="5" id="KW-1185">Reference proteome</keyword>
<evidence type="ECO:0000256" key="1">
    <source>
        <dbReference type="SAM" id="Coils"/>
    </source>
</evidence>
<feature type="domain" description="Peptidase S74" evidence="3">
    <location>
        <begin position="562"/>
        <end position="667"/>
    </location>
</feature>
<dbReference type="Gene3D" id="2.150.10.10">
    <property type="entry name" value="Serralysin-like metalloprotease, C-terminal"/>
    <property type="match status" value="3"/>
</dbReference>
<dbReference type="PROSITE" id="PS51688">
    <property type="entry name" value="ICA"/>
    <property type="match status" value="1"/>
</dbReference>
<evidence type="ECO:0000256" key="2">
    <source>
        <dbReference type="SAM" id="SignalP"/>
    </source>
</evidence>
<dbReference type="InterPro" id="IPR011049">
    <property type="entry name" value="Serralysin-like_metalloprot_C"/>
</dbReference>
<keyword evidence="2" id="KW-0732">Signal</keyword>
<dbReference type="Pfam" id="PF05658">
    <property type="entry name" value="YadA_head"/>
    <property type="match status" value="9"/>
</dbReference>
<dbReference type="InterPro" id="IPR030392">
    <property type="entry name" value="S74_ICA"/>
</dbReference>
<keyword evidence="1" id="KW-0175">Coiled coil</keyword>
<gene>
    <name evidence="4" type="ORF">SAMN05421855_1056</name>
</gene>
<proteinExistence type="predicted"/>
<dbReference type="AlphaFoldDB" id="A0A1G7HZ42"/>
<dbReference type="EMBL" id="FNBA01000005">
    <property type="protein sequence ID" value="SDF05573.1"/>
    <property type="molecule type" value="Genomic_DNA"/>
</dbReference>
<dbReference type="Pfam" id="PF13884">
    <property type="entry name" value="Peptidase_S74"/>
    <property type="match status" value="1"/>
</dbReference>
<feature type="signal peptide" evidence="2">
    <location>
        <begin position="1"/>
        <end position="18"/>
    </location>
</feature>
<accession>A0A1G7HZ42</accession>
<dbReference type="SUPFAM" id="SSF101967">
    <property type="entry name" value="Adhesin YadA, collagen-binding domain"/>
    <property type="match status" value="2"/>
</dbReference>
<protein>
    <submittedName>
        <fullName evidence="4">Head domain of trimeric autotransporter adhesin</fullName>
    </submittedName>
</protein>
<feature type="chain" id="PRO_5011746840" evidence="2">
    <location>
        <begin position="19"/>
        <end position="713"/>
    </location>
</feature>
<feature type="coiled-coil region" evidence="1">
    <location>
        <begin position="674"/>
        <end position="711"/>
    </location>
</feature>
<dbReference type="CDD" id="cd12820">
    <property type="entry name" value="LbR_YadA-like"/>
    <property type="match status" value="2"/>
</dbReference>
<dbReference type="Gene3D" id="1.10.10.10">
    <property type="entry name" value="Winged helix-like DNA-binding domain superfamily/Winged helix DNA-binding domain"/>
    <property type="match status" value="1"/>
</dbReference>
<name>A0A1G7HZ42_9FLAO</name>
<dbReference type="GO" id="GO:0019867">
    <property type="term" value="C:outer membrane"/>
    <property type="evidence" value="ECO:0007669"/>
    <property type="project" value="InterPro"/>
</dbReference>
<evidence type="ECO:0000313" key="4">
    <source>
        <dbReference type="EMBL" id="SDF05573.1"/>
    </source>
</evidence>
<dbReference type="RefSeq" id="WP_093144901.1">
    <property type="nucleotide sequence ID" value="NZ_BMWO01000007.1"/>
</dbReference>
<sequence>MKTKLTLLTLLFSVIVFAQSGINYKAIVKDGSNNILANQMIDVQFIIYEGAAGTNNVYQESHTTNTDANGMVILTIGEGTTSDVFTNIEWETDEHWLNVQIDTGAGLTDLGTTQFMAVPYALHATNVSGLEAMNEGSGIGWRLLSRNQNNYGNIGFSAIDFSYVSDPNLGLGATGDYSFSLGHNGTASGEHSLVFGDQNYSFSDFAIAMGNNNIVSGVNATAIGAINQVPGNYAFAVGLQNQATENYTMALGNNAVASGEYGISVGRSTISSGIGAIAMGSFTEASGDFSVAIGSESEAQEYGSIAIGDHATATRLNAIAMGRDATATNQDAVALGYNNRAAHSYALATGSSTVASGLASFSSGFESEASGPYSVAMGRLSLASGNNSFSFGEDSWANNNHAVAIGENVSAQGENSTALGFSSNATGSQSVAIGRGLTAQGAGQVVVGSFNEVIGTYPNPSGTPYSNDPVFIVASGGNDEYRRNSLTVLYNNNVGIGTSTPEERLHVVGTVRIGTETIEDTGSNQLSFNASLLPDGDNLMRLGNSSNRWIGVWAVDGTINTSDRRDKENITDINYGLAEIEKLTPVRFNWKQRPEAGMKLGLIAQDIQKIIPEVVMDREIIYSEDDPTSYKTKSLDRLGVYYSDLIPVLIKAIQEQQNIIHSQKSEILRHTSEIDILSEVNKNQDERMQQLSEEILKLKERTNRINQLETKQY</sequence>
<organism evidence="4 5">
    <name type="scientific">Ulvibacter litoralis</name>
    <dbReference type="NCBI Taxonomy" id="227084"/>
    <lineage>
        <taxon>Bacteria</taxon>
        <taxon>Pseudomonadati</taxon>
        <taxon>Bacteroidota</taxon>
        <taxon>Flavobacteriia</taxon>
        <taxon>Flavobacteriales</taxon>
        <taxon>Flavobacteriaceae</taxon>
        <taxon>Ulvibacter</taxon>
    </lineage>
</organism>
<reference evidence="4 5" key="1">
    <citation type="submission" date="2016-10" db="EMBL/GenBank/DDBJ databases">
        <authorList>
            <person name="de Groot N.N."/>
        </authorList>
    </citation>
    <scope>NUCLEOTIDE SEQUENCE [LARGE SCALE GENOMIC DNA]</scope>
    <source>
        <strain evidence="4 5">DSM 16195</strain>
    </source>
</reference>
<dbReference type="Proteomes" id="UP000199321">
    <property type="component" value="Unassembled WGS sequence"/>
</dbReference>